<evidence type="ECO:0000256" key="3">
    <source>
        <dbReference type="ARBA" id="ARBA00022801"/>
    </source>
</evidence>
<evidence type="ECO:0000256" key="5">
    <source>
        <dbReference type="ARBA" id="ARBA00022840"/>
    </source>
</evidence>
<dbReference type="GO" id="GO:0003723">
    <property type="term" value="F:RNA binding"/>
    <property type="evidence" value="ECO:0007669"/>
    <property type="project" value="UniProtKB-UniRule"/>
</dbReference>
<feature type="compositionally biased region" description="Basic residues" evidence="12">
    <location>
        <begin position="281"/>
        <end position="290"/>
    </location>
</feature>
<evidence type="ECO:0000259" key="13">
    <source>
        <dbReference type="PROSITE" id="PS51856"/>
    </source>
</evidence>
<feature type="compositionally biased region" description="Basic residues" evidence="12">
    <location>
        <begin position="127"/>
        <end position="136"/>
    </location>
</feature>
<dbReference type="Pfam" id="PF07497">
    <property type="entry name" value="Rho_RNA_bind"/>
    <property type="match status" value="1"/>
</dbReference>
<feature type="compositionally biased region" description="Low complexity" evidence="12">
    <location>
        <begin position="7"/>
        <end position="23"/>
    </location>
</feature>
<dbReference type="InterPro" id="IPR012340">
    <property type="entry name" value="NA-bd_OB-fold"/>
</dbReference>
<dbReference type="InterPro" id="IPR003593">
    <property type="entry name" value="AAA+_ATPase"/>
</dbReference>
<evidence type="ECO:0000256" key="1">
    <source>
        <dbReference type="ARBA" id="ARBA00022472"/>
    </source>
</evidence>
<evidence type="ECO:0000256" key="7">
    <source>
        <dbReference type="ARBA" id="ARBA00023015"/>
    </source>
</evidence>
<feature type="compositionally biased region" description="Low complexity" evidence="12">
    <location>
        <begin position="89"/>
        <end position="118"/>
    </location>
</feature>
<keyword evidence="4 9" id="KW-0347">Helicase</keyword>
<dbReference type="SMART" id="SM00959">
    <property type="entry name" value="Rho_N"/>
    <property type="match status" value="1"/>
</dbReference>
<gene>
    <name evidence="9" type="primary">rho</name>
    <name evidence="14" type="ORF">SAMN05444374_11219</name>
</gene>
<dbReference type="InterPro" id="IPR004665">
    <property type="entry name" value="Term_rho"/>
</dbReference>
<evidence type="ECO:0000256" key="10">
    <source>
        <dbReference type="NCBIfam" id="TIGR00767"/>
    </source>
</evidence>
<evidence type="ECO:0000256" key="11">
    <source>
        <dbReference type="PROSITE-ProRule" id="PRU01203"/>
    </source>
</evidence>
<dbReference type="GO" id="GO:0016787">
    <property type="term" value="F:hydrolase activity"/>
    <property type="evidence" value="ECO:0007669"/>
    <property type="project" value="UniProtKB-KW"/>
</dbReference>
<keyword evidence="5 9" id="KW-0067">ATP-binding</keyword>
<evidence type="ECO:0000256" key="9">
    <source>
        <dbReference type="HAMAP-Rule" id="MF_01884"/>
    </source>
</evidence>
<accession>A0A1I0U1Z5</accession>
<comment type="caution">
    <text evidence="9">Lacks conserved residue(s) required for the propagation of feature annotation.</text>
</comment>
<keyword evidence="6 9" id="KW-0694">RNA-binding</keyword>
<dbReference type="PANTHER" id="PTHR46425">
    <property type="entry name" value="TRANSCRIPTION TERMINATION FACTOR RHO"/>
    <property type="match status" value="1"/>
</dbReference>
<dbReference type="SUPFAM" id="SSF50249">
    <property type="entry name" value="Nucleic acid-binding proteins"/>
    <property type="match status" value="1"/>
</dbReference>
<keyword evidence="3 9" id="KW-0378">Hydrolase</keyword>
<dbReference type="GO" id="GO:0008186">
    <property type="term" value="F:ATP-dependent activity, acting on RNA"/>
    <property type="evidence" value="ECO:0007669"/>
    <property type="project" value="UniProtKB-UniRule"/>
</dbReference>
<dbReference type="Proteomes" id="UP000182054">
    <property type="component" value="Unassembled WGS sequence"/>
</dbReference>
<dbReference type="InterPro" id="IPR000194">
    <property type="entry name" value="ATPase_F1/V1/A1_a/bsu_nucl-bd"/>
</dbReference>
<dbReference type="EMBL" id="FOJN01000012">
    <property type="protein sequence ID" value="SFA58055.1"/>
    <property type="molecule type" value="Genomic_DNA"/>
</dbReference>
<feature type="compositionally biased region" description="Basic and acidic residues" evidence="12">
    <location>
        <begin position="291"/>
        <end position="306"/>
    </location>
</feature>
<evidence type="ECO:0000256" key="12">
    <source>
        <dbReference type="SAM" id="MobiDB-lite"/>
    </source>
</evidence>
<dbReference type="Gene3D" id="2.40.50.140">
    <property type="entry name" value="Nucleic acid-binding proteins"/>
    <property type="match status" value="1"/>
</dbReference>
<keyword evidence="1 9" id="KW-0806">Transcription termination</keyword>
<proteinExistence type="inferred from homology"/>
<dbReference type="Pfam" id="PF07498">
    <property type="entry name" value="Rho_N"/>
    <property type="match status" value="1"/>
</dbReference>
<dbReference type="RefSeq" id="WP_068365560.1">
    <property type="nucleotide sequence ID" value="NZ_FOJN01000012.1"/>
</dbReference>
<dbReference type="Pfam" id="PF00006">
    <property type="entry name" value="ATP-synt_ab"/>
    <property type="match status" value="1"/>
</dbReference>
<feature type="binding site" evidence="9">
    <location>
        <begin position="434"/>
        <end position="439"/>
    </location>
    <ligand>
        <name>ATP</name>
        <dbReference type="ChEBI" id="CHEBI:30616"/>
    </ligand>
</feature>
<dbReference type="Gene3D" id="3.40.50.300">
    <property type="entry name" value="P-loop containing nucleotide triphosphate hydrolases"/>
    <property type="match status" value="1"/>
</dbReference>
<dbReference type="InterPro" id="IPR011112">
    <property type="entry name" value="Rho-like_N"/>
</dbReference>
<feature type="binding site" evidence="9">
    <location>
        <position position="477"/>
    </location>
    <ligand>
        <name>ATP</name>
        <dbReference type="ChEBI" id="CHEBI:30616"/>
    </ligand>
</feature>
<dbReference type="CDD" id="cd01128">
    <property type="entry name" value="rho_factor_C"/>
    <property type="match status" value="1"/>
</dbReference>
<evidence type="ECO:0000313" key="14">
    <source>
        <dbReference type="EMBL" id="SFA58055.1"/>
    </source>
</evidence>
<dbReference type="SUPFAM" id="SSF52540">
    <property type="entry name" value="P-loop containing nucleoside triphosphate hydrolases"/>
    <property type="match status" value="1"/>
</dbReference>
<name>A0A1I0U1Z5_9NOCA</name>
<dbReference type="GO" id="GO:0004386">
    <property type="term" value="F:helicase activity"/>
    <property type="evidence" value="ECO:0007669"/>
    <property type="project" value="UniProtKB-UniRule"/>
</dbReference>
<evidence type="ECO:0000256" key="8">
    <source>
        <dbReference type="ARBA" id="ARBA00023163"/>
    </source>
</evidence>
<sequence>MTDTDMTAAPVAIADDAATGAPERPARARAARRGDGLSGMVLTELRGLAAELGIKGVSGMRKGDLVAAIESKRVPAPTGGSDRAERPAAEPAAPAATSTEPAATSSGVSPVSDGSGSDENASDGGPRRTRNRRGASRRAGAAESATDGDAAAPSADAAPTAAGQDGTEPQTAGRDGAEQAAGRDGAEQAAPSRNGQADAADGDAGDEGRPPRSRGDRSRRDRQNRNEGGNRNDRNEGGNRSDRNDGGNRNDRNDGGNRGNDNRNNGPRDDSSDDDNDGRGRRGRRFRERRRGRDRDGSSNDQREPELRDDDVLQPVAGILDVLDNYAFVRTSGYLAGPNDVYVSMNMVRRNGLRRGDALTGAVRVAREGEQNNSRQKFNPLVRLDTVNGAPPDGNRKRPEFNKLTPLYPNQRLRLETTPNILTTRVIDLVMPIGKGQRALIVSPPKAGKTSVLQSIANAIATNNPECYLMVVLVDERPEEVTDMQRSVKGEVIASTFDRPPSDHTSVAELAIERAKRLVEDGRDVVVLLDSITRLGRAYNNSSPASGRILSGGVDSTALYPPKRFLGAARNIENGGSLTIIATAMVETGSTGDTVIFEEFKGTGNAELKLDRKIAERRVFPAVDVNPSGTRKDELLMSPDEAAVLHKLRRVLSGLDSHQAIDLLIDRLKKSKNNIEFLMSVSKTAPGGMDD</sequence>
<evidence type="ECO:0000256" key="2">
    <source>
        <dbReference type="ARBA" id="ARBA00022741"/>
    </source>
</evidence>
<dbReference type="NCBIfam" id="NF006886">
    <property type="entry name" value="PRK09376.1"/>
    <property type="match status" value="1"/>
</dbReference>
<keyword evidence="2 9" id="KW-0547">Nucleotide-binding</keyword>
<feature type="binding site" evidence="9">
    <location>
        <begin position="446"/>
        <end position="451"/>
    </location>
    <ligand>
        <name>ATP</name>
        <dbReference type="ChEBI" id="CHEBI:30616"/>
    </ligand>
</feature>
<dbReference type="GO" id="GO:0005524">
    <property type="term" value="F:ATP binding"/>
    <property type="evidence" value="ECO:0007669"/>
    <property type="project" value="UniProtKB-UniRule"/>
</dbReference>
<feature type="region of interest" description="Disordered" evidence="12">
    <location>
        <begin position="68"/>
        <end position="310"/>
    </location>
</feature>
<feature type="region of interest" description="Disordered" evidence="12">
    <location>
        <begin position="1"/>
        <end position="38"/>
    </location>
</feature>
<feature type="domain" description="Rho RNA-BD" evidence="13">
    <location>
        <begin position="313"/>
        <end position="391"/>
    </location>
</feature>
<evidence type="ECO:0000256" key="6">
    <source>
        <dbReference type="ARBA" id="ARBA00022884"/>
    </source>
</evidence>
<dbReference type="SMART" id="SM00357">
    <property type="entry name" value="CSP"/>
    <property type="match status" value="1"/>
</dbReference>
<dbReference type="HAMAP" id="MF_01884">
    <property type="entry name" value="Rho"/>
    <property type="match status" value="1"/>
</dbReference>
<comment type="function">
    <text evidence="9">Facilitates transcription termination by a mechanism that involves Rho binding to the nascent RNA, activation of Rho's RNA-dependent ATPase activity, and release of the mRNA from the DNA template.</text>
</comment>
<dbReference type="InterPro" id="IPR011129">
    <property type="entry name" value="CSD"/>
</dbReference>
<protein>
    <recommendedName>
        <fullName evidence="9 10">Transcription termination factor Rho</fullName>
        <ecNumber evidence="9 10">3.6.4.-</ecNumber>
    </recommendedName>
    <alternativeName>
        <fullName evidence="9">ATP-dependent helicase Rho</fullName>
    </alternativeName>
</protein>
<dbReference type="PANTHER" id="PTHR46425:SF1">
    <property type="entry name" value="TRANSCRIPTION TERMINATION FACTOR RHO"/>
    <property type="match status" value="1"/>
</dbReference>
<comment type="similarity">
    <text evidence="9 11">Belongs to the Rho family.</text>
</comment>
<feature type="compositionally biased region" description="Low complexity" evidence="12">
    <location>
        <begin position="137"/>
        <end position="163"/>
    </location>
</feature>
<evidence type="ECO:0000313" key="15">
    <source>
        <dbReference type="Proteomes" id="UP000182054"/>
    </source>
</evidence>
<dbReference type="SMART" id="SM00382">
    <property type="entry name" value="AAA"/>
    <property type="match status" value="1"/>
</dbReference>
<dbReference type="AlphaFoldDB" id="A0A1I0U1Z5"/>
<keyword evidence="8 9" id="KW-0804">Transcription</keyword>
<dbReference type="InterPro" id="IPR041703">
    <property type="entry name" value="Rho_factor_ATP-bd"/>
</dbReference>
<dbReference type="EC" id="3.6.4.-" evidence="9 10"/>
<dbReference type="InterPro" id="IPR027417">
    <property type="entry name" value="P-loop_NTPase"/>
</dbReference>
<keyword evidence="7 9" id="KW-0805">Transcription regulation</keyword>
<organism evidence="14 15">
    <name type="scientific">Rhodococcoides kroppenstedtii</name>
    <dbReference type="NCBI Taxonomy" id="293050"/>
    <lineage>
        <taxon>Bacteria</taxon>
        <taxon>Bacillati</taxon>
        <taxon>Actinomycetota</taxon>
        <taxon>Actinomycetes</taxon>
        <taxon>Mycobacteriales</taxon>
        <taxon>Nocardiaceae</taxon>
        <taxon>Rhodococcoides</taxon>
    </lineage>
</organism>
<evidence type="ECO:0000256" key="4">
    <source>
        <dbReference type="ARBA" id="ARBA00022806"/>
    </source>
</evidence>
<dbReference type="GeneID" id="85486768"/>
<reference evidence="14 15" key="1">
    <citation type="submission" date="2016-10" db="EMBL/GenBank/DDBJ databases">
        <authorList>
            <person name="de Groot N.N."/>
        </authorList>
    </citation>
    <scope>NUCLEOTIDE SEQUENCE [LARGE SCALE GENOMIC DNA]</scope>
    <source>
        <strain evidence="14 15">DSM 44908</strain>
    </source>
</reference>
<dbReference type="GO" id="GO:0006353">
    <property type="term" value="P:DNA-templated transcription termination"/>
    <property type="evidence" value="ECO:0007669"/>
    <property type="project" value="UniProtKB-UniRule"/>
</dbReference>
<feature type="compositionally biased region" description="Basic and acidic residues" evidence="12">
    <location>
        <begin position="206"/>
        <end position="255"/>
    </location>
</feature>
<dbReference type="InterPro" id="IPR011113">
    <property type="entry name" value="Rho_RNA-bd"/>
</dbReference>
<dbReference type="PROSITE" id="PS51856">
    <property type="entry name" value="RHO_RNA_BD"/>
    <property type="match status" value="1"/>
</dbReference>
<dbReference type="NCBIfam" id="TIGR00767">
    <property type="entry name" value="rho"/>
    <property type="match status" value="1"/>
</dbReference>
<comment type="subunit">
    <text evidence="9">Homohexamer. The homohexamer assembles into an open ring structure.</text>
</comment>